<proteinExistence type="predicted"/>
<gene>
    <name evidence="1" type="ORF">RISINGSUN_37</name>
</gene>
<accession>A0A223LIE1</accession>
<dbReference type="EMBL" id="MF459646">
    <property type="protein sequence ID" value="ASU03633.1"/>
    <property type="molecule type" value="Genomic_DNA"/>
</dbReference>
<dbReference type="Proteomes" id="UP000225553">
    <property type="component" value="Segment"/>
</dbReference>
<organism evidence="1 2">
    <name type="scientific">Erwinia phage vB_EamM_RisingSun</name>
    <dbReference type="NCBI Taxonomy" id="2026080"/>
    <lineage>
        <taxon>Viruses</taxon>
        <taxon>Duplodnaviria</taxon>
        <taxon>Heunggongvirae</taxon>
        <taxon>Uroviricota</taxon>
        <taxon>Caudoviricetes</taxon>
        <taxon>Chimalliviridae</taxon>
        <taxon>Risingsunvirus</taxon>
        <taxon>Risingsunvirus risingsun</taxon>
    </lineage>
</organism>
<dbReference type="OrthoDB" id="9090at10239"/>
<reference evidence="2" key="1">
    <citation type="submission" date="2017-07" db="EMBL/GenBank/DDBJ databases">
        <authorList>
            <person name="Putnam M.J."/>
            <person name="Sharma R."/>
            <person name="Kruger J.L."/>
            <person name="Berg J.A."/>
            <person name="Payne A.M."/>
            <person name="Fajardo C.P."/>
            <person name="Breakwell D.P."/>
            <person name="Hope S."/>
            <person name="Grose J.H."/>
        </authorList>
    </citation>
    <scope>NUCLEOTIDE SEQUENCE [LARGE SCALE GENOMIC DNA]</scope>
</reference>
<sequence length="260" mass="28914">MGRDVGTLGMSAGTSLAFEAEGASAIVSADSLLFNLRTLIRNAYESFSSVTPTAKQVIASVKDDIVKIGKWVEDHRGTRPISMTIYYPTYKSLARVYNKADLWVPTKDHQLAYAKLVEEVGNALCDQYKGLIKQVDCDFPSFSGRGIVMTHHVVDLTFTTGTTRLYLLESHTGSLKPYTQWYTKLTGGSELFYMPFNHLTIQIFGDRSTNFKSSKIGIKNVLKTIAKDARWTSATSYERVKFTIRNLPAGTDKAGLLMLL</sequence>
<protein>
    <submittedName>
        <fullName evidence="1">Uncharacterized protein</fullName>
    </submittedName>
</protein>
<evidence type="ECO:0000313" key="1">
    <source>
        <dbReference type="EMBL" id="ASU03633.1"/>
    </source>
</evidence>
<keyword evidence="2" id="KW-1185">Reference proteome</keyword>
<evidence type="ECO:0000313" key="2">
    <source>
        <dbReference type="Proteomes" id="UP000225553"/>
    </source>
</evidence>
<name>A0A223LIE1_9CAUD</name>